<dbReference type="Proteomes" id="UP000078555">
    <property type="component" value="Unassembled WGS sequence"/>
</dbReference>
<dbReference type="EMBL" id="FLRD01001914">
    <property type="protein sequence ID" value="SBT58570.1"/>
    <property type="molecule type" value="Genomic_DNA"/>
</dbReference>
<accession>A0A1A9AQQ5</accession>
<sequence length="335" mass="39135">MKIITDQDSCELYTDIIFNELKENEDVKRYESSCEYILSHYDKYPRIKQLCLNVASYLNNIGKKTLDDNIEKTYCSYVKYLLYDEIIKNEEITNHYKILSSFNIPWNTVISQGNFSEMDNCRPEFPNIHIDYYEKWKKLFDYCINYDPIKEQLSSKNSCAKSYCQYINENKDLYTEFTELCKNRDDKNCPSFFQECKQNIPNNILVLPACEVYNKSLQPQQDRVEEVTGQAPAVTLHIQHEDHSASSDHMQTSPSLHSNTAMLTIFPTLSVLATSLLMYKLTPFGSWLRPHLQRMTKINNISDIEGTQLSYTSEYNDINSNEGSYNIAYYSGENL</sequence>
<dbReference type="AlphaFoldDB" id="A0A1A9AQQ5"/>
<dbReference type="InterPro" id="IPR008780">
    <property type="entry name" value="Plasmodium_Vir"/>
</dbReference>
<proteinExistence type="predicted"/>
<dbReference type="Pfam" id="PF05795">
    <property type="entry name" value="Plasmodium_Vir"/>
    <property type="match status" value="2"/>
</dbReference>
<reference evidence="2" key="1">
    <citation type="submission" date="2016-05" db="EMBL/GenBank/DDBJ databases">
        <authorList>
            <person name="Naeem Raeece"/>
        </authorList>
    </citation>
    <scope>NUCLEOTIDE SEQUENCE [LARGE SCALE GENOMIC DNA]</scope>
</reference>
<name>A0A1A9AQQ5_PLAOA</name>
<keyword evidence="2" id="KW-1185">Reference proteome</keyword>
<evidence type="ECO:0000313" key="2">
    <source>
        <dbReference type="Proteomes" id="UP000078555"/>
    </source>
</evidence>
<organism evidence="1 2">
    <name type="scientific">Plasmodium ovale wallikeri</name>
    <dbReference type="NCBI Taxonomy" id="864142"/>
    <lineage>
        <taxon>Eukaryota</taxon>
        <taxon>Sar</taxon>
        <taxon>Alveolata</taxon>
        <taxon>Apicomplexa</taxon>
        <taxon>Aconoidasida</taxon>
        <taxon>Haemosporida</taxon>
        <taxon>Plasmodiidae</taxon>
        <taxon>Plasmodium</taxon>
        <taxon>Plasmodium (Plasmodium)</taxon>
    </lineage>
</organism>
<gene>
    <name evidence="1" type="ORF">POVWA1_088690</name>
</gene>
<protein>
    <submittedName>
        <fullName evidence="1">PIR Superfamily Protein</fullName>
    </submittedName>
</protein>
<evidence type="ECO:0000313" key="1">
    <source>
        <dbReference type="EMBL" id="SBT58570.1"/>
    </source>
</evidence>